<evidence type="ECO:0000256" key="7">
    <source>
        <dbReference type="ARBA" id="ARBA00023306"/>
    </source>
</evidence>
<evidence type="ECO:0000313" key="12">
    <source>
        <dbReference type="Proteomes" id="UP000617340"/>
    </source>
</evidence>
<dbReference type="InterPro" id="IPR036708">
    <property type="entry name" value="BipD-like_sf"/>
</dbReference>
<keyword evidence="7" id="KW-0131">Cell cycle</keyword>
<dbReference type="GO" id="GO:0031262">
    <property type="term" value="C:Ndc80 complex"/>
    <property type="evidence" value="ECO:0007669"/>
    <property type="project" value="InterPro"/>
</dbReference>
<dbReference type="InterPro" id="IPR005549">
    <property type="entry name" value="Kinetochore_Nuf2_N"/>
</dbReference>
<keyword evidence="3" id="KW-0158">Chromosome</keyword>
<name>A0A834JF89_VESGE</name>
<keyword evidence="5" id="KW-0498">Mitosis</keyword>
<dbReference type="GO" id="GO:0051301">
    <property type="term" value="P:cell division"/>
    <property type="evidence" value="ECO:0007669"/>
    <property type="project" value="UniProtKB-KW"/>
</dbReference>
<gene>
    <name evidence="11" type="ORF">HZH68_013028</name>
</gene>
<dbReference type="Gene3D" id="1.10.418.60">
    <property type="entry name" value="Ncd80 complex, Nuf2 subunit"/>
    <property type="match status" value="1"/>
</dbReference>
<comment type="subcellular location">
    <subcellularLocation>
        <location evidence="1">Chromosome</location>
        <location evidence="1">Centromere</location>
    </subcellularLocation>
</comment>
<comment type="similarity">
    <text evidence="2">Belongs to the NUF2 family.</text>
</comment>
<keyword evidence="8" id="KW-0137">Centromere</keyword>
<accession>A0A834JF89</accession>
<reference evidence="11" key="1">
    <citation type="journal article" date="2020" name="G3 (Bethesda)">
        <title>High-Quality Assemblies for Three Invasive Social Wasps from the &lt;i&gt;Vespula&lt;/i&gt; Genus.</title>
        <authorList>
            <person name="Harrop T.W.R."/>
            <person name="Guhlin J."/>
            <person name="McLaughlin G.M."/>
            <person name="Permina E."/>
            <person name="Stockwell P."/>
            <person name="Gilligan J."/>
            <person name="Le Lec M.F."/>
            <person name="Gruber M.A.M."/>
            <person name="Quinn O."/>
            <person name="Lovegrove M."/>
            <person name="Duncan E.J."/>
            <person name="Remnant E.J."/>
            <person name="Van Eeckhoven J."/>
            <person name="Graham B."/>
            <person name="Knapp R.A."/>
            <person name="Langford K.W."/>
            <person name="Kronenberg Z."/>
            <person name="Press M.O."/>
            <person name="Eacker S.M."/>
            <person name="Wilson-Rankin E.E."/>
            <person name="Purcell J."/>
            <person name="Lester P.J."/>
            <person name="Dearden P.K."/>
        </authorList>
    </citation>
    <scope>NUCLEOTIDE SEQUENCE</scope>
    <source>
        <strain evidence="11">Linc-1</strain>
    </source>
</reference>
<keyword evidence="12" id="KW-1185">Reference proteome</keyword>
<sequence length="432" mass="51261">MDSDVEKLQSLLLDTNLPSTIHDLKNPTEDFVINLIVTFLTWFKIDVNSINKPTFEQQVAMSCVEDTDIVSIINLHVIMRQICDRIFIKDFCISDITNCGSKRIRKFARYLANFILYATNKESDMEDIIKEIHSKAKKLEELQERKRNILTIKNEKAMNISKQLSLKEKYEMEIQKMQSLIEDNETRKLELQEEMIIIEEKRQKVVEDYNAHKLEAQRVDKTIAELKLEVVNSPEEYKTRLYNLEEQNKAKIEEREKMQDTFLAKNELVKKYENILSFVQKQYEKFSEIRDIYEHLKKTNIQGENIKKQVDTMKNDITELIKKHKMQEDHQGSTIDEIHTQTKERLTTVRELHAQLLSNKKLAVVKLEENKVLYNESCMDKNKIKDLIKKIEGETSAFIKNCQELYNNEIRNEINLQKYFNKAWEESHNNIE</sequence>
<feature type="coiled-coil region" evidence="9">
    <location>
        <begin position="125"/>
        <end position="261"/>
    </location>
</feature>
<feature type="domain" description="Kinetochore protein Nuf2 N-terminal" evidence="10">
    <location>
        <begin position="4"/>
        <end position="132"/>
    </location>
</feature>
<evidence type="ECO:0000256" key="5">
    <source>
        <dbReference type="ARBA" id="ARBA00022776"/>
    </source>
</evidence>
<proteinExistence type="inferred from homology"/>
<dbReference type="Pfam" id="PF03800">
    <property type="entry name" value="Nuf2"/>
    <property type="match status" value="1"/>
</dbReference>
<dbReference type="Proteomes" id="UP000617340">
    <property type="component" value="Unassembled WGS sequence"/>
</dbReference>
<dbReference type="InterPro" id="IPR038275">
    <property type="entry name" value="Nuf2_N_sf"/>
</dbReference>
<comment type="caution">
    <text evidence="11">The sequence shown here is derived from an EMBL/GenBank/DDBJ whole genome shotgun (WGS) entry which is preliminary data.</text>
</comment>
<evidence type="ECO:0000259" key="10">
    <source>
        <dbReference type="Pfam" id="PF03800"/>
    </source>
</evidence>
<dbReference type="AlphaFoldDB" id="A0A834JF89"/>
<evidence type="ECO:0000256" key="3">
    <source>
        <dbReference type="ARBA" id="ARBA00022454"/>
    </source>
</evidence>
<evidence type="ECO:0000313" key="11">
    <source>
        <dbReference type="EMBL" id="KAF7387351.1"/>
    </source>
</evidence>
<organism evidence="11 12">
    <name type="scientific">Vespula germanica</name>
    <name type="common">German yellow jacket</name>
    <name type="synonym">Paravespula germanica</name>
    <dbReference type="NCBI Taxonomy" id="30212"/>
    <lineage>
        <taxon>Eukaryota</taxon>
        <taxon>Metazoa</taxon>
        <taxon>Ecdysozoa</taxon>
        <taxon>Arthropoda</taxon>
        <taxon>Hexapoda</taxon>
        <taxon>Insecta</taxon>
        <taxon>Pterygota</taxon>
        <taxon>Neoptera</taxon>
        <taxon>Endopterygota</taxon>
        <taxon>Hymenoptera</taxon>
        <taxon>Apocrita</taxon>
        <taxon>Aculeata</taxon>
        <taxon>Vespoidea</taxon>
        <taxon>Vespidae</taxon>
        <taxon>Vespinae</taxon>
        <taxon>Vespula</taxon>
    </lineage>
</organism>
<dbReference type="SUPFAM" id="SSF140693">
    <property type="entry name" value="IpaD-like"/>
    <property type="match status" value="1"/>
</dbReference>
<evidence type="ECO:0000256" key="2">
    <source>
        <dbReference type="ARBA" id="ARBA00005498"/>
    </source>
</evidence>
<keyword evidence="4" id="KW-0132">Cell division</keyword>
<dbReference type="EMBL" id="JACSDZ010000014">
    <property type="protein sequence ID" value="KAF7387351.1"/>
    <property type="molecule type" value="Genomic_DNA"/>
</dbReference>
<keyword evidence="6 9" id="KW-0175">Coiled coil</keyword>
<protein>
    <recommendedName>
        <fullName evidence="10">Kinetochore protein Nuf2 N-terminal domain-containing protein</fullName>
    </recommendedName>
</protein>
<evidence type="ECO:0000256" key="4">
    <source>
        <dbReference type="ARBA" id="ARBA00022618"/>
    </source>
</evidence>
<evidence type="ECO:0000256" key="6">
    <source>
        <dbReference type="ARBA" id="ARBA00023054"/>
    </source>
</evidence>
<evidence type="ECO:0000256" key="1">
    <source>
        <dbReference type="ARBA" id="ARBA00004584"/>
    </source>
</evidence>
<evidence type="ECO:0000256" key="9">
    <source>
        <dbReference type="SAM" id="Coils"/>
    </source>
</evidence>
<evidence type="ECO:0000256" key="8">
    <source>
        <dbReference type="ARBA" id="ARBA00023328"/>
    </source>
</evidence>